<dbReference type="Proteomes" id="UP000003973">
    <property type="component" value="Unassembled WGS sequence"/>
</dbReference>
<accession>C3X2Y0</accession>
<dbReference type="EMBL" id="ACDP02000023">
    <property type="protein sequence ID" value="EEO27566.1"/>
    <property type="molecule type" value="Genomic_DNA"/>
</dbReference>
<sequence>MGTNESSKEQAILEQYKMGEQEARSVKAWARIYSTDEIMGSYLEKSGYPFKEHIDPKESSKYFEQYKMREQEARSVQAWTDFYETEDLLDAYLEKSGYPTNHDLKEEKPAA</sequence>
<dbReference type="AlphaFoldDB" id="C3X2Y0"/>
<keyword evidence="2" id="KW-1185">Reference proteome</keyword>
<protein>
    <submittedName>
        <fullName evidence="1">Uncharacterized protein</fullName>
    </submittedName>
</protein>
<dbReference type="HOGENOM" id="CLU_2168437_0_0_4"/>
<reference evidence="1" key="1">
    <citation type="submission" date="2011-10" db="EMBL/GenBank/DDBJ databases">
        <title>The Genome Sequence of Oxalobacter formigenes HOxBLS.</title>
        <authorList>
            <consortium name="The Broad Institute Genome Sequencing Platform"/>
            <person name="Earl A."/>
            <person name="Ward D."/>
            <person name="Feldgarden M."/>
            <person name="Gevers D."/>
            <person name="Allison M.J."/>
            <person name="Humphrey S."/>
            <person name="Young S.K."/>
            <person name="Zeng Q."/>
            <person name="Gargeya S."/>
            <person name="Fitzgerald M."/>
            <person name="Haas B."/>
            <person name="Abouelleil A."/>
            <person name="Alvarado L."/>
            <person name="Arachchi H.M."/>
            <person name="Berlin A."/>
            <person name="Brown A."/>
            <person name="Chapman S.B."/>
            <person name="Chen Z."/>
            <person name="Dunbar C."/>
            <person name="Freedman E."/>
            <person name="Gearin G."/>
            <person name="Goldberg J."/>
            <person name="Griggs A."/>
            <person name="Gujja S."/>
            <person name="Heiman D."/>
            <person name="Howarth C."/>
            <person name="Larson L."/>
            <person name="Lui A."/>
            <person name="MacDonald P.J.P."/>
            <person name="Montmayeur A."/>
            <person name="Murphy C."/>
            <person name="Neiman D."/>
            <person name="Pearson M."/>
            <person name="Priest M."/>
            <person name="Roberts A."/>
            <person name="Saif S."/>
            <person name="Shea T."/>
            <person name="Shenoy N."/>
            <person name="Sisk P."/>
            <person name="Stolte C."/>
            <person name="Sykes S."/>
            <person name="Wortman J."/>
            <person name="Nusbaum C."/>
            <person name="Birren B."/>
        </authorList>
    </citation>
    <scope>NUCLEOTIDE SEQUENCE [LARGE SCALE GENOMIC DNA]</scope>
    <source>
        <strain evidence="1">HOxBLS</strain>
    </source>
</reference>
<proteinExistence type="predicted"/>
<comment type="caution">
    <text evidence="1">The sequence shown here is derived from an EMBL/GenBank/DDBJ whole genome shotgun (WGS) entry which is preliminary data.</text>
</comment>
<gene>
    <name evidence="1" type="ORF">OFAG_00719</name>
</gene>
<organism evidence="1 2">
    <name type="scientific">Oxalobacter paraformigenes</name>
    <dbReference type="NCBI Taxonomy" id="556268"/>
    <lineage>
        <taxon>Bacteria</taxon>
        <taxon>Pseudomonadati</taxon>
        <taxon>Pseudomonadota</taxon>
        <taxon>Betaproteobacteria</taxon>
        <taxon>Burkholderiales</taxon>
        <taxon>Oxalobacteraceae</taxon>
        <taxon>Oxalobacter</taxon>
    </lineage>
</organism>
<evidence type="ECO:0000313" key="2">
    <source>
        <dbReference type="Proteomes" id="UP000003973"/>
    </source>
</evidence>
<evidence type="ECO:0000313" key="1">
    <source>
        <dbReference type="EMBL" id="EEO27566.1"/>
    </source>
</evidence>
<name>C3X2Y0_9BURK</name>
<dbReference type="RefSeq" id="WP_005876642.1">
    <property type="nucleotide sequence ID" value="NZ_CABMNL010000001.1"/>
</dbReference>